<gene>
    <name evidence="2" type="ORF">GPA21_05105</name>
</gene>
<evidence type="ECO:0000313" key="2">
    <source>
        <dbReference type="EMBL" id="NMG02348.1"/>
    </source>
</evidence>
<keyword evidence="3" id="KW-1185">Reference proteome</keyword>
<dbReference type="Pfam" id="PF08859">
    <property type="entry name" value="DGC"/>
    <property type="match status" value="1"/>
</dbReference>
<dbReference type="RefSeq" id="WP_168987137.1">
    <property type="nucleotide sequence ID" value="NZ_CAWPHM010000122.1"/>
</dbReference>
<dbReference type="Proteomes" id="UP000599523">
    <property type="component" value="Unassembled WGS sequence"/>
</dbReference>
<dbReference type="PIRSF" id="PIRSF037181">
    <property type="entry name" value="DGC"/>
    <property type="match status" value="1"/>
</dbReference>
<proteinExistence type="predicted"/>
<sequence>MKTAGAGTETFGSNQAQSSRREAKPPLVYSCSGCSNAAQLANHVALALDEAGLAEMSCIAGVGGKVPTLLRVAHSGRPILALDGCVLACVKETLAQEGITPAQHIRLDLMGIRKLKKTRFDPDQATEVFARVCAELSAISAPKPDKA</sequence>
<organism evidence="2 3">
    <name type="scientific">Azoarcus taiwanensis</name>
    <dbReference type="NCBI Taxonomy" id="666964"/>
    <lineage>
        <taxon>Bacteria</taxon>
        <taxon>Pseudomonadati</taxon>
        <taxon>Pseudomonadota</taxon>
        <taxon>Betaproteobacteria</taxon>
        <taxon>Rhodocyclales</taxon>
        <taxon>Zoogloeaceae</taxon>
        <taxon>Azoarcus</taxon>
    </lineage>
</organism>
<dbReference type="InterPro" id="IPR014958">
    <property type="entry name" value="DGC"/>
</dbReference>
<dbReference type="AlphaFoldDB" id="A0A972J9U1"/>
<name>A0A972J9U1_9RHOO</name>
<feature type="region of interest" description="Disordered" evidence="1">
    <location>
        <begin position="1"/>
        <end position="21"/>
    </location>
</feature>
<accession>A0A972J9U1</accession>
<reference evidence="2" key="1">
    <citation type="submission" date="2019-12" db="EMBL/GenBank/DDBJ databases">
        <title>Comparative genomics gives insights into the taxonomy of the Azoarcus-Aromatoleum group and reveals separate origins of nif in the plant-associated Azoarcus and non-plant-associated Aromatoleum sub-groups.</title>
        <authorList>
            <person name="Lafos M."/>
            <person name="Maluk M."/>
            <person name="Batista M."/>
            <person name="Junghare M."/>
            <person name="Carmona M."/>
            <person name="Faoro H."/>
            <person name="Cruz L.M."/>
            <person name="Battistoni F."/>
            <person name="De Souza E."/>
            <person name="Pedrosa F."/>
            <person name="Chen W.-M."/>
            <person name="Poole P.S."/>
            <person name="Dixon R.A."/>
            <person name="James E.K."/>
        </authorList>
    </citation>
    <scope>NUCLEOTIDE SEQUENCE</scope>
    <source>
        <strain evidence="2">NSC3</strain>
    </source>
</reference>
<dbReference type="EMBL" id="WTVM01000020">
    <property type="protein sequence ID" value="NMG02348.1"/>
    <property type="molecule type" value="Genomic_DNA"/>
</dbReference>
<protein>
    <submittedName>
        <fullName evidence="2">Zinc-binding protein</fullName>
    </submittedName>
</protein>
<evidence type="ECO:0000256" key="1">
    <source>
        <dbReference type="SAM" id="MobiDB-lite"/>
    </source>
</evidence>
<comment type="caution">
    <text evidence="2">The sequence shown here is derived from an EMBL/GenBank/DDBJ whole genome shotgun (WGS) entry which is preliminary data.</text>
</comment>
<evidence type="ECO:0000313" key="3">
    <source>
        <dbReference type="Proteomes" id="UP000599523"/>
    </source>
</evidence>